<dbReference type="InterPro" id="IPR050902">
    <property type="entry name" value="ABC_Transporter_SBP"/>
</dbReference>
<accession>A0A842J538</accession>
<name>A0A842J538_9BACT</name>
<dbReference type="PANTHER" id="PTHR30535:SF34">
    <property type="entry name" value="MOLYBDATE-BINDING PROTEIN MOLA"/>
    <property type="match status" value="1"/>
</dbReference>
<evidence type="ECO:0000313" key="2">
    <source>
        <dbReference type="EMBL" id="MBC2882578.1"/>
    </source>
</evidence>
<dbReference type="PROSITE" id="PS50983">
    <property type="entry name" value="FE_B12_PBP"/>
    <property type="match status" value="1"/>
</dbReference>
<evidence type="ECO:0000259" key="1">
    <source>
        <dbReference type="PROSITE" id="PS50983"/>
    </source>
</evidence>
<organism evidence="2 3">
    <name type="scientific">Campylobacter massiliensis</name>
    <dbReference type="NCBI Taxonomy" id="2762557"/>
    <lineage>
        <taxon>Bacteria</taxon>
        <taxon>Pseudomonadati</taxon>
        <taxon>Campylobacterota</taxon>
        <taxon>Epsilonproteobacteria</taxon>
        <taxon>Campylobacterales</taxon>
        <taxon>Campylobacteraceae</taxon>
        <taxon>Campylobacter</taxon>
    </lineage>
</organism>
<dbReference type="InterPro" id="IPR002491">
    <property type="entry name" value="ABC_transptr_periplasmic_BD"/>
</dbReference>
<evidence type="ECO:0000313" key="3">
    <source>
        <dbReference type="Proteomes" id="UP000552683"/>
    </source>
</evidence>
<sequence length="397" mass="44544">MTRLNLPSQKGAFMKFLLGFLLALSLAFGGEFSVKDMRGAEIKIASPLERVATIDDGFVESVMTHLGVIDKVKLIGSWSMKRDYKYDFTTKAGENYTLRGWNVMKYLHPWLNDLPCVNSPQGNVINFEALANENPQLVILRIGDCTLRGSNKDAVEKTIATIEALGIPLVVIYAPRGAEIATMQEEMRVLGEIFGQKDKALKLFEYLDKTQKLVQERTANLKDDEKVSMLYMGLNPNIRKNGGVASAYGVNTPESFIIEKIAGAKNAFRGDGSNVILSTEQLYAIDPDVIVLPTSNGYHPASELLNSADFEKLEELKAIKNKRVYAMPWSPMNCARRVEYPIDILIIAKAAYPQLFSDIKVHKFVIDFYKDVYGVSEEQAKALRSEQILDWTVEYDF</sequence>
<dbReference type="AlphaFoldDB" id="A0A842J538"/>
<dbReference type="SUPFAM" id="SSF53807">
    <property type="entry name" value="Helical backbone' metal receptor"/>
    <property type="match status" value="1"/>
</dbReference>
<dbReference type="Gene3D" id="3.40.50.1980">
    <property type="entry name" value="Nitrogenase molybdenum iron protein domain"/>
    <property type="match status" value="2"/>
</dbReference>
<feature type="domain" description="Fe/B12 periplasmic-binding" evidence="1">
    <location>
        <begin position="50"/>
        <end position="355"/>
    </location>
</feature>
<dbReference type="EMBL" id="JACLZK010000001">
    <property type="protein sequence ID" value="MBC2882578.1"/>
    <property type="molecule type" value="Genomic_DNA"/>
</dbReference>
<dbReference type="Pfam" id="PF01497">
    <property type="entry name" value="Peripla_BP_2"/>
    <property type="match status" value="1"/>
</dbReference>
<reference evidence="2 3" key="1">
    <citation type="submission" date="2020-08" db="EMBL/GenBank/DDBJ databases">
        <title>Complete genome and description of Campylobacter massiliensis Marseille-Q3452 sp. nov.</title>
        <authorList>
            <person name="Antezack A."/>
        </authorList>
    </citation>
    <scope>NUCLEOTIDE SEQUENCE [LARGE SCALE GENOMIC DNA]</scope>
    <source>
        <strain evidence="2 3">Marseille-Q3452</strain>
    </source>
</reference>
<proteinExistence type="predicted"/>
<keyword evidence="3" id="KW-1185">Reference proteome</keyword>
<dbReference type="Proteomes" id="UP000552683">
    <property type="component" value="Unassembled WGS sequence"/>
</dbReference>
<gene>
    <name evidence="2" type="ORF">H7R39_04785</name>
</gene>
<dbReference type="PANTHER" id="PTHR30535">
    <property type="entry name" value="VITAMIN B12-BINDING PROTEIN"/>
    <property type="match status" value="1"/>
</dbReference>
<protein>
    <submittedName>
        <fullName evidence="2">ABC transporter substrate-binding protein</fullName>
    </submittedName>
</protein>
<comment type="caution">
    <text evidence="2">The sequence shown here is derived from an EMBL/GenBank/DDBJ whole genome shotgun (WGS) entry which is preliminary data.</text>
</comment>